<feature type="transmembrane region" description="Helical" evidence="6">
    <location>
        <begin position="17"/>
        <end position="35"/>
    </location>
</feature>
<dbReference type="GO" id="GO:0005886">
    <property type="term" value="C:plasma membrane"/>
    <property type="evidence" value="ECO:0007669"/>
    <property type="project" value="UniProtKB-SubCell"/>
</dbReference>
<evidence type="ECO:0000259" key="7">
    <source>
        <dbReference type="Pfam" id="PF00892"/>
    </source>
</evidence>
<feature type="transmembrane region" description="Helical" evidence="6">
    <location>
        <begin position="224"/>
        <end position="244"/>
    </location>
</feature>
<dbReference type="EMBL" id="CAEZXK010000001">
    <property type="protein sequence ID" value="CAB4677574.1"/>
    <property type="molecule type" value="Genomic_DNA"/>
</dbReference>
<dbReference type="AlphaFoldDB" id="A0A6J6MXY3"/>
<dbReference type="Pfam" id="PF00892">
    <property type="entry name" value="EamA"/>
    <property type="match status" value="2"/>
</dbReference>
<feature type="transmembrane region" description="Helical" evidence="6">
    <location>
        <begin position="47"/>
        <end position="65"/>
    </location>
</feature>
<reference evidence="8" key="1">
    <citation type="submission" date="2020-05" db="EMBL/GenBank/DDBJ databases">
        <authorList>
            <person name="Chiriac C."/>
            <person name="Salcher M."/>
            <person name="Ghai R."/>
            <person name="Kavagutti S V."/>
        </authorList>
    </citation>
    <scope>NUCLEOTIDE SEQUENCE</scope>
</reference>
<feature type="domain" description="EamA" evidence="7">
    <location>
        <begin position="18"/>
        <end position="146"/>
    </location>
</feature>
<evidence type="ECO:0000313" key="8">
    <source>
        <dbReference type="EMBL" id="CAB4677574.1"/>
    </source>
</evidence>
<dbReference type="InterPro" id="IPR000620">
    <property type="entry name" value="EamA_dom"/>
</dbReference>
<gene>
    <name evidence="8" type="ORF">UFOPK2370_00012</name>
</gene>
<keyword evidence="4 6" id="KW-1133">Transmembrane helix</keyword>
<comment type="subcellular location">
    <subcellularLocation>
        <location evidence="1">Cell membrane</location>
        <topology evidence="1">Multi-pass membrane protein</topology>
    </subcellularLocation>
</comment>
<dbReference type="PANTHER" id="PTHR42920:SF5">
    <property type="entry name" value="EAMA DOMAIN-CONTAINING PROTEIN"/>
    <property type="match status" value="1"/>
</dbReference>
<feature type="transmembrane region" description="Helical" evidence="6">
    <location>
        <begin position="102"/>
        <end position="119"/>
    </location>
</feature>
<dbReference type="InterPro" id="IPR037185">
    <property type="entry name" value="EmrE-like"/>
</dbReference>
<feature type="domain" description="EamA" evidence="7">
    <location>
        <begin position="156"/>
        <end position="287"/>
    </location>
</feature>
<dbReference type="InterPro" id="IPR051258">
    <property type="entry name" value="Diverse_Substrate_Transporter"/>
</dbReference>
<protein>
    <submittedName>
        <fullName evidence="8">Unannotated protein</fullName>
    </submittedName>
</protein>
<keyword evidence="2" id="KW-1003">Cell membrane</keyword>
<evidence type="ECO:0000256" key="1">
    <source>
        <dbReference type="ARBA" id="ARBA00004651"/>
    </source>
</evidence>
<evidence type="ECO:0000256" key="4">
    <source>
        <dbReference type="ARBA" id="ARBA00022989"/>
    </source>
</evidence>
<proteinExistence type="predicted"/>
<name>A0A6J6MXY3_9ZZZZ</name>
<keyword evidence="3 6" id="KW-0812">Transmembrane</keyword>
<evidence type="ECO:0000256" key="3">
    <source>
        <dbReference type="ARBA" id="ARBA00022692"/>
    </source>
</evidence>
<evidence type="ECO:0000256" key="6">
    <source>
        <dbReference type="SAM" id="Phobius"/>
    </source>
</evidence>
<dbReference type="SUPFAM" id="SSF103481">
    <property type="entry name" value="Multidrug resistance efflux transporter EmrE"/>
    <property type="match status" value="2"/>
</dbReference>
<evidence type="ECO:0000256" key="2">
    <source>
        <dbReference type="ARBA" id="ARBA00022475"/>
    </source>
</evidence>
<feature type="transmembrane region" description="Helical" evidence="6">
    <location>
        <begin position="131"/>
        <end position="150"/>
    </location>
</feature>
<keyword evidence="5 6" id="KW-0472">Membrane</keyword>
<accession>A0A6J6MXY3</accession>
<sequence>MPETTKNPIWFGRFGKVDVLLLATAIFWGGSYLAAKDLTEHASVNSILAFRFTAAAVIMTLIVLARGNKFSRADWQLGALYGVAVGTIMQIETNGIKLTSATNAGLIISLTIIFTPILESLWSRSWLPRKFFIAAVGAIVGVALLVSGNGFKEPNLGDALMLGAAILRAITTTAQGKLAEGRKVSSFNVTVVQLSVCGLSYLALDFGGTVKLVNEFETQQWLNMAFLVLLCTVFGFVALQYGILRTSPSRASLLLSTEPIWAVLTATVFGGEQLFFVGFIGAALIIGCSYWGLGIENRHRLALDRNRQP</sequence>
<dbReference type="PANTHER" id="PTHR42920">
    <property type="entry name" value="OS03G0707200 PROTEIN-RELATED"/>
    <property type="match status" value="1"/>
</dbReference>
<feature type="transmembrane region" description="Helical" evidence="6">
    <location>
        <begin position="275"/>
        <end position="293"/>
    </location>
</feature>
<evidence type="ECO:0000256" key="5">
    <source>
        <dbReference type="ARBA" id="ARBA00023136"/>
    </source>
</evidence>
<organism evidence="8">
    <name type="scientific">freshwater metagenome</name>
    <dbReference type="NCBI Taxonomy" id="449393"/>
    <lineage>
        <taxon>unclassified sequences</taxon>
        <taxon>metagenomes</taxon>
        <taxon>ecological metagenomes</taxon>
    </lineage>
</organism>